<keyword evidence="2" id="KW-1185">Reference proteome</keyword>
<evidence type="ECO:0000313" key="3">
    <source>
        <dbReference type="WBParaSite" id="Csp11.Scaffold592.g5160.t1"/>
    </source>
</evidence>
<dbReference type="InterPro" id="IPR000938">
    <property type="entry name" value="CAP-Gly_domain"/>
</dbReference>
<dbReference type="eggNOG" id="KOG4568">
    <property type="taxonomic scope" value="Eukaryota"/>
</dbReference>
<dbReference type="Proteomes" id="UP000095282">
    <property type="component" value="Unplaced"/>
</dbReference>
<feature type="domain" description="CAP-Gly" evidence="1">
    <location>
        <begin position="40"/>
        <end position="82"/>
    </location>
</feature>
<dbReference type="SMART" id="SM01052">
    <property type="entry name" value="CAP_GLY"/>
    <property type="match status" value="1"/>
</dbReference>
<name>A0A1I7TEI8_9PELO</name>
<organism evidence="2 3">
    <name type="scientific">Caenorhabditis tropicalis</name>
    <dbReference type="NCBI Taxonomy" id="1561998"/>
    <lineage>
        <taxon>Eukaryota</taxon>
        <taxon>Metazoa</taxon>
        <taxon>Ecdysozoa</taxon>
        <taxon>Nematoda</taxon>
        <taxon>Chromadorea</taxon>
        <taxon>Rhabditida</taxon>
        <taxon>Rhabditina</taxon>
        <taxon>Rhabditomorpha</taxon>
        <taxon>Rhabditoidea</taxon>
        <taxon>Rhabditidae</taxon>
        <taxon>Peloderinae</taxon>
        <taxon>Caenorhabditis</taxon>
    </lineage>
</organism>
<dbReference type="FunFam" id="2.30.30.190:FF:000024">
    <property type="entry name" value="CAP-Gly domain-containing linker protein 1 homolog"/>
    <property type="match status" value="1"/>
</dbReference>
<reference evidence="3" key="1">
    <citation type="submission" date="2016-11" db="UniProtKB">
        <authorList>
            <consortium name="WormBaseParasite"/>
        </authorList>
    </citation>
    <scope>IDENTIFICATION</scope>
</reference>
<protein>
    <submittedName>
        <fullName evidence="3">CAP-Gly domain-containing protein</fullName>
    </submittedName>
</protein>
<sequence length="174" mass="19043">MNKSHLGTADNPQEGVVTAHDIGRLVDVVNVGKGFLRYVGPIHGKEGLFCGIELLEANGKHDGSFQGVSYFIATPLHGIFAPIFRVTLDVDERPKPPPIPPSNRLSRSALPALQLRNPLTQEYKPEDDVMSTSVYVSSTKPIQIKNCRPPETDPMQMSIFSDMMDGSMVGHDTT</sequence>
<evidence type="ECO:0000259" key="1">
    <source>
        <dbReference type="PROSITE" id="PS50245"/>
    </source>
</evidence>
<proteinExistence type="predicted"/>
<dbReference type="PROSITE" id="PS00845">
    <property type="entry name" value="CAP_GLY_1"/>
    <property type="match status" value="1"/>
</dbReference>
<dbReference type="STRING" id="1561998.A0A1I7TEI8"/>
<dbReference type="InterPro" id="IPR036859">
    <property type="entry name" value="CAP-Gly_dom_sf"/>
</dbReference>
<dbReference type="Gene3D" id="2.30.30.190">
    <property type="entry name" value="CAP Gly-rich-like domain"/>
    <property type="match status" value="1"/>
</dbReference>
<dbReference type="Pfam" id="PF01302">
    <property type="entry name" value="CAP_GLY"/>
    <property type="match status" value="1"/>
</dbReference>
<evidence type="ECO:0000313" key="2">
    <source>
        <dbReference type="Proteomes" id="UP000095282"/>
    </source>
</evidence>
<dbReference type="WBParaSite" id="Csp11.Scaffold592.g5160.t1">
    <property type="protein sequence ID" value="Csp11.Scaffold592.g5160.t1"/>
    <property type="gene ID" value="Csp11.Scaffold592.g5160"/>
</dbReference>
<dbReference type="SUPFAM" id="SSF74924">
    <property type="entry name" value="Cap-Gly domain"/>
    <property type="match status" value="1"/>
</dbReference>
<accession>A0A1I7TEI8</accession>
<dbReference type="AlphaFoldDB" id="A0A1I7TEI8"/>
<dbReference type="PROSITE" id="PS50245">
    <property type="entry name" value="CAP_GLY_2"/>
    <property type="match status" value="1"/>
</dbReference>